<accession>A0A1W2CR50</accession>
<dbReference type="PIRSF" id="PIRSF006519">
    <property type="entry name" value="GOGAT_dom3"/>
    <property type="match status" value="1"/>
</dbReference>
<evidence type="ECO:0000259" key="1">
    <source>
        <dbReference type="Pfam" id="PF01493"/>
    </source>
</evidence>
<dbReference type="CDD" id="cd00981">
    <property type="entry name" value="arch_gltB"/>
    <property type="match status" value="1"/>
</dbReference>
<dbReference type="Gene3D" id="2.160.20.60">
    <property type="entry name" value="Glutamate synthase, alpha subunit, C-terminal domain"/>
    <property type="match status" value="1"/>
</dbReference>
<dbReference type="InterPro" id="IPR035710">
    <property type="entry name" value="Archaeal_gltB"/>
</dbReference>
<keyword evidence="3" id="KW-1185">Reference proteome</keyword>
<protein>
    <submittedName>
        <fullName evidence="2">Glutamate synthase domain-containing protein 3</fullName>
    </submittedName>
</protein>
<evidence type="ECO:0000313" key="2">
    <source>
        <dbReference type="EMBL" id="SMC87673.1"/>
    </source>
</evidence>
<dbReference type="SUPFAM" id="SSF69336">
    <property type="entry name" value="Alpha subunit of glutamate synthase, C-terminal domain"/>
    <property type="match status" value="1"/>
</dbReference>
<dbReference type="PANTHER" id="PTHR39673">
    <property type="entry name" value="TUNGSTEN FORMYLMETHANOFURAN DEHYDROGENASE, SUBUNIT C (FWDC)"/>
    <property type="match status" value="1"/>
</dbReference>
<dbReference type="InterPro" id="IPR012061">
    <property type="entry name" value="Glu_synth_lsu_3"/>
</dbReference>
<dbReference type="OrthoDB" id="9803192at2"/>
<dbReference type="PANTHER" id="PTHR39673:SF5">
    <property type="entry name" value="TUNGSTEN-CONTAINING FORMYLMETHANOFURAN DEHYDROGENASE 2 SUBUNIT C"/>
    <property type="match status" value="1"/>
</dbReference>
<organism evidence="2 3">
    <name type="scientific">Papillibacter cinnamivorans DSM 12816</name>
    <dbReference type="NCBI Taxonomy" id="1122930"/>
    <lineage>
        <taxon>Bacteria</taxon>
        <taxon>Bacillati</taxon>
        <taxon>Bacillota</taxon>
        <taxon>Clostridia</taxon>
        <taxon>Eubacteriales</taxon>
        <taxon>Oscillospiraceae</taxon>
        <taxon>Papillibacter</taxon>
    </lineage>
</organism>
<dbReference type="AlphaFoldDB" id="A0A1W2CR50"/>
<dbReference type="InterPro" id="IPR002489">
    <property type="entry name" value="Glu_synth_asu_C"/>
</dbReference>
<dbReference type="STRING" id="1122930.SAMN02745168_0195"/>
<dbReference type="GO" id="GO:0016491">
    <property type="term" value="F:oxidoreductase activity"/>
    <property type="evidence" value="ECO:0007669"/>
    <property type="project" value="InterPro"/>
</dbReference>
<dbReference type="Proteomes" id="UP000192790">
    <property type="component" value="Unassembled WGS sequence"/>
</dbReference>
<dbReference type="InterPro" id="IPR036485">
    <property type="entry name" value="Glu_synth_asu_C_sf"/>
</dbReference>
<feature type="domain" description="Glutamate synthase alpha subunit C-terminal" evidence="1">
    <location>
        <begin position="25"/>
        <end position="179"/>
    </location>
</feature>
<dbReference type="EMBL" id="FWXW01000012">
    <property type="protein sequence ID" value="SMC87673.1"/>
    <property type="molecule type" value="Genomic_DNA"/>
</dbReference>
<dbReference type="RefSeq" id="WP_084235613.1">
    <property type="nucleotide sequence ID" value="NZ_FWXW01000012.1"/>
</dbReference>
<name>A0A1W2CR50_9FIRM</name>
<sequence length="241" mass="25892">MIINARNLHFKELNARIKASEDSEITVKGALGQRYIGSGVLGRRTITIQGVPGNALGAYLDSSNIVVCGNAQDATGDTMNDGTIVIHGSAGDATGYAMRGGKIYVHGNTGYRAGIHMKEYKDKVPVIVIGGSTGSFLGEYQAGGIIIVLGLGSEGKLPVGNFCSTGMHGGKVFLRTDEAPKDLPRQVVVKKATRADLAQIQPYLEEFCTLFDENVEKILEKPFIILTPDTKNPYKQLYTQN</sequence>
<dbReference type="Pfam" id="PF01493">
    <property type="entry name" value="GXGXG"/>
    <property type="match status" value="1"/>
</dbReference>
<evidence type="ECO:0000313" key="3">
    <source>
        <dbReference type="Proteomes" id="UP000192790"/>
    </source>
</evidence>
<gene>
    <name evidence="2" type="ORF">SAMN02745168_0195</name>
</gene>
<reference evidence="2 3" key="1">
    <citation type="submission" date="2017-04" db="EMBL/GenBank/DDBJ databases">
        <authorList>
            <person name="Afonso C.L."/>
            <person name="Miller P.J."/>
            <person name="Scott M.A."/>
            <person name="Spackman E."/>
            <person name="Goraichik I."/>
            <person name="Dimitrov K.M."/>
            <person name="Suarez D.L."/>
            <person name="Swayne D.E."/>
        </authorList>
    </citation>
    <scope>NUCLEOTIDE SEQUENCE [LARGE SCALE GENOMIC DNA]</scope>
    <source>
        <strain evidence="2 3">DSM 12816</strain>
    </source>
</reference>
<proteinExistence type="predicted"/>